<sequence length="749" mass="84231">MSRTSTSYVDSPEPSVPIYIGAVSKDIPDNMLGSPITRSHDLISPAAMPLWGNGQTFLNSKGSRAAYFETMPSHLVLPSGVNGPYSQSLPRNVRLAFCESPSGCRPTHGARPPPPVKGHSFEGHNRQARSSFWSRHAEDLIVTPFAQVLASLRSVRNNFILLTNTPSRVSQRSNNNTETTTQDKSSTTPNQDMHPTLTDDQYQKIAAETLEELEWSLEQLDKIQTRRSVSDMASSKFKRMLNRELSHFAESSKSGNQVSEYICTTFLDKQQDIDVPVVKVEDTEDEQKHKKFETKKPPFSEISGLHNLKHTNSLTEVLPKFGVQCTNEDEFATLMGDLDQWGIDVFQVATLTNNYPLTAITYAILQERDLLNIYKIQPNTLITYMLHLEEHYRDVPYHNRVHAADVTQSAHVLLSLPALENVFTDLEIIATIFSCAIHDVDHPGLTSQYLINTNSELALMYNDESVLENHHLAVAFKLLQNEGCDIFQNLTKKQHSTLRRMSIDMVLATDMSKHMTLLADLKTMVETKKVAGSGVLMLDNYTDRIQVLQNMVHCADLSNPTKPLELYRKWTDRIMAELFSQGDMERERGMDISPMCDRESATVEKSQVGFIDYIVHPLWETWGDLVHPDCQYILDLLENNRDWYQNMIPLSSSSSDVSGDEKSPLAKMITLPTADDRDDEDASNCPTGEAGARQDNARIQFEMTLEEEGETLDSSPAIRGRQENVKMPPPLGGSIEEEPSSAEQFGTEV</sequence>
<evidence type="ECO:0000259" key="9">
    <source>
        <dbReference type="PROSITE" id="PS51845"/>
    </source>
</evidence>
<dbReference type="AlphaFoldDB" id="A0AAD9JND1"/>
<keyword evidence="2 7" id="KW-0479">Metal-binding</keyword>
<evidence type="ECO:0000313" key="10">
    <source>
        <dbReference type="EMBL" id="KAK2155916.1"/>
    </source>
</evidence>
<evidence type="ECO:0000256" key="4">
    <source>
        <dbReference type="ARBA" id="ARBA00023149"/>
    </source>
</evidence>
<keyword evidence="4" id="KW-0114">cAMP</keyword>
<feature type="binding site" evidence="7">
    <location>
        <position position="556"/>
    </location>
    <ligand>
        <name>Zn(2+)</name>
        <dbReference type="ChEBI" id="CHEBI:29105"/>
        <label>1</label>
    </ligand>
</feature>
<dbReference type="InterPro" id="IPR040844">
    <property type="entry name" value="PDE4_UCR"/>
</dbReference>
<proteinExistence type="predicted"/>
<dbReference type="CDD" id="cd00077">
    <property type="entry name" value="HDc"/>
    <property type="match status" value="1"/>
</dbReference>
<accession>A0AAD9JND1</accession>
<dbReference type="GO" id="GO:0046872">
    <property type="term" value="F:metal ion binding"/>
    <property type="evidence" value="ECO:0007669"/>
    <property type="project" value="UniProtKB-KW"/>
</dbReference>
<feature type="binding site" evidence="7">
    <location>
        <position position="439"/>
    </location>
    <ligand>
        <name>Zn(2+)</name>
        <dbReference type="ChEBI" id="CHEBI:29105"/>
        <label>1</label>
    </ligand>
</feature>
<dbReference type="Pfam" id="PF00233">
    <property type="entry name" value="PDEase_I"/>
    <property type="match status" value="1"/>
</dbReference>
<dbReference type="PANTHER" id="PTHR11347">
    <property type="entry name" value="CYCLIC NUCLEOTIDE PHOSPHODIESTERASE"/>
    <property type="match status" value="1"/>
</dbReference>
<feature type="binding site" evidence="7">
    <location>
        <position position="439"/>
    </location>
    <ligand>
        <name>Zn(2+)</name>
        <dbReference type="ChEBI" id="CHEBI:29105"/>
        <label>2</label>
    </ligand>
</feature>
<dbReference type="InterPro" id="IPR002073">
    <property type="entry name" value="PDEase_catalytic_dom"/>
</dbReference>
<dbReference type="GO" id="GO:0007165">
    <property type="term" value="P:signal transduction"/>
    <property type="evidence" value="ECO:0007669"/>
    <property type="project" value="InterPro"/>
</dbReference>
<dbReference type="InterPro" id="IPR003607">
    <property type="entry name" value="HD/PDEase_dom"/>
</dbReference>
<evidence type="ECO:0000313" key="11">
    <source>
        <dbReference type="Proteomes" id="UP001208570"/>
    </source>
</evidence>
<keyword evidence="11" id="KW-1185">Reference proteome</keyword>
<feature type="region of interest" description="Disordered" evidence="8">
    <location>
        <begin position="168"/>
        <end position="197"/>
    </location>
</feature>
<feature type="binding site" evidence="6">
    <location>
        <position position="607"/>
    </location>
    <ligand>
        <name>AMP</name>
        <dbReference type="ChEBI" id="CHEBI:456215"/>
    </ligand>
</feature>
<evidence type="ECO:0000256" key="7">
    <source>
        <dbReference type="PIRSR" id="PIRSR623088-3"/>
    </source>
</evidence>
<dbReference type="Pfam" id="PF18100">
    <property type="entry name" value="PDE4_UCR"/>
    <property type="match status" value="1"/>
</dbReference>
<dbReference type="FunFam" id="1.10.1300.10:FF:000001">
    <property type="entry name" value="Phosphodiesterase"/>
    <property type="match status" value="1"/>
</dbReference>
<dbReference type="Gene3D" id="1.10.1300.10">
    <property type="entry name" value="3'5'-cyclic nucleotide phosphodiesterase, catalytic domain"/>
    <property type="match status" value="1"/>
</dbReference>
<protein>
    <recommendedName>
        <fullName evidence="1">3',5'-cyclic-AMP phosphodiesterase</fullName>
        <ecNumber evidence="1">3.1.4.53</ecNumber>
    </recommendedName>
</protein>
<feature type="region of interest" description="Disordered" evidence="8">
    <location>
        <begin position="671"/>
        <end position="749"/>
    </location>
</feature>
<dbReference type="InterPro" id="IPR023088">
    <property type="entry name" value="PDEase"/>
</dbReference>
<evidence type="ECO:0000256" key="5">
    <source>
        <dbReference type="PIRSR" id="PIRSR623088-1"/>
    </source>
</evidence>
<organism evidence="10 11">
    <name type="scientific">Paralvinella palmiformis</name>
    <dbReference type="NCBI Taxonomy" id="53620"/>
    <lineage>
        <taxon>Eukaryota</taxon>
        <taxon>Metazoa</taxon>
        <taxon>Spiralia</taxon>
        <taxon>Lophotrochozoa</taxon>
        <taxon>Annelida</taxon>
        <taxon>Polychaeta</taxon>
        <taxon>Sedentaria</taxon>
        <taxon>Canalipalpata</taxon>
        <taxon>Terebellida</taxon>
        <taxon>Terebelliformia</taxon>
        <taxon>Alvinellidae</taxon>
        <taxon>Paralvinella</taxon>
    </lineage>
</organism>
<dbReference type="EC" id="3.1.4.53" evidence="1"/>
<dbReference type="SMART" id="SM00471">
    <property type="entry name" value="HDc"/>
    <property type="match status" value="1"/>
</dbReference>
<evidence type="ECO:0000256" key="8">
    <source>
        <dbReference type="SAM" id="MobiDB-lite"/>
    </source>
</evidence>
<keyword evidence="3" id="KW-0378">Hydrolase</keyword>
<evidence type="ECO:0000256" key="1">
    <source>
        <dbReference type="ARBA" id="ARBA00012276"/>
    </source>
</evidence>
<name>A0AAD9JND1_9ANNE</name>
<dbReference type="PRINTS" id="PR00387">
    <property type="entry name" value="PDIESTERASE1"/>
</dbReference>
<feature type="domain" description="PDEase" evidence="9">
    <location>
        <begin position="323"/>
        <end position="651"/>
    </location>
</feature>
<feature type="binding site" evidence="6">
    <location>
        <begin position="398"/>
        <end position="402"/>
    </location>
    <ligand>
        <name>AMP</name>
        <dbReference type="ChEBI" id="CHEBI:456215"/>
    </ligand>
</feature>
<evidence type="ECO:0000256" key="3">
    <source>
        <dbReference type="ARBA" id="ARBA00022801"/>
    </source>
</evidence>
<comment type="caution">
    <text evidence="10">The sequence shown here is derived from an EMBL/GenBank/DDBJ whole genome shotgun (WGS) entry which is preliminary data.</text>
</comment>
<feature type="binding site" evidence="6">
    <location>
        <position position="556"/>
    </location>
    <ligand>
        <name>AMP</name>
        <dbReference type="ChEBI" id="CHEBI:456215"/>
    </ligand>
</feature>
<feature type="compositionally biased region" description="Low complexity" evidence="8">
    <location>
        <begin position="177"/>
        <end position="188"/>
    </location>
</feature>
<feature type="binding site" evidence="7">
    <location>
        <position position="438"/>
    </location>
    <ligand>
        <name>Zn(2+)</name>
        <dbReference type="ChEBI" id="CHEBI:29105"/>
        <label>1</label>
    </ligand>
</feature>
<feature type="active site" description="Proton donor" evidence="5">
    <location>
        <position position="398"/>
    </location>
</feature>
<feature type="binding site" evidence="6">
    <location>
        <position position="439"/>
    </location>
    <ligand>
        <name>AMP</name>
        <dbReference type="ChEBI" id="CHEBI:456215"/>
    </ligand>
</feature>
<dbReference type="GO" id="GO:0004115">
    <property type="term" value="F:3',5'-cyclic-AMP phosphodiesterase activity"/>
    <property type="evidence" value="ECO:0007669"/>
    <property type="project" value="UniProtKB-EC"/>
</dbReference>
<evidence type="ECO:0000256" key="2">
    <source>
        <dbReference type="ARBA" id="ARBA00022723"/>
    </source>
</evidence>
<gene>
    <name evidence="10" type="ORF">LSH36_227g01028</name>
</gene>
<dbReference type="EMBL" id="JAODUP010000227">
    <property type="protein sequence ID" value="KAK2155916.1"/>
    <property type="molecule type" value="Genomic_DNA"/>
</dbReference>
<dbReference type="InterPro" id="IPR036971">
    <property type="entry name" value="PDEase_catalytic_dom_sf"/>
</dbReference>
<reference evidence="10" key="1">
    <citation type="journal article" date="2023" name="Mol. Biol. Evol.">
        <title>Third-Generation Sequencing Reveals the Adaptive Role of the Epigenome in Three Deep-Sea Polychaetes.</title>
        <authorList>
            <person name="Perez M."/>
            <person name="Aroh O."/>
            <person name="Sun Y."/>
            <person name="Lan Y."/>
            <person name="Juniper S.K."/>
            <person name="Young C.R."/>
            <person name="Angers B."/>
            <person name="Qian P.Y."/>
        </authorList>
    </citation>
    <scope>NUCLEOTIDE SEQUENCE</scope>
    <source>
        <strain evidence="10">P08H-3</strain>
    </source>
</reference>
<feature type="binding site" evidence="7">
    <location>
        <position position="402"/>
    </location>
    <ligand>
        <name>Zn(2+)</name>
        <dbReference type="ChEBI" id="CHEBI:29105"/>
        <label>1</label>
    </ligand>
</feature>
<dbReference type="Proteomes" id="UP001208570">
    <property type="component" value="Unassembled WGS sequence"/>
</dbReference>
<evidence type="ECO:0000256" key="6">
    <source>
        <dbReference type="PIRSR" id="PIRSR623088-2"/>
    </source>
</evidence>
<dbReference type="SUPFAM" id="SSF109604">
    <property type="entry name" value="HD-domain/PDEase-like"/>
    <property type="match status" value="1"/>
</dbReference>
<feature type="region of interest" description="Disordered" evidence="8">
    <location>
        <begin position="103"/>
        <end position="123"/>
    </location>
</feature>
<dbReference type="PROSITE" id="PS51845">
    <property type="entry name" value="PDEASE_I_2"/>
    <property type="match status" value="1"/>
</dbReference>